<evidence type="ECO:0000256" key="3">
    <source>
        <dbReference type="ARBA" id="ARBA00023163"/>
    </source>
</evidence>
<dbReference type="InterPro" id="IPR010982">
    <property type="entry name" value="Lambda_DNA-bd_dom_sf"/>
</dbReference>
<dbReference type="SUPFAM" id="SSF47413">
    <property type="entry name" value="lambda repressor-like DNA-binding domains"/>
    <property type="match status" value="1"/>
</dbReference>
<dbReference type="Gene3D" id="1.10.260.40">
    <property type="entry name" value="lambda repressor-like DNA-binding domains"/>
    <property type="match status" value="1"/>
</dbReference>
<reference evidence="5 6" key="1">
    <citation type="submission" date="2021-03" db="EMBL/GenBank/DDBJ databases">
        <title>Antimicrobial resistance genes in bacteria isolated from Japanese honey, and their potential for conferring macrolide and lincosamide resistance in the American foulbrood pathogen Paenibacillus larvae.</title>
        <authorList>
            <person name="Okamoto M."/>
            <person name="Kumagai M."/>
            <person name="Kanamori H."/>
            <person name="Takamatsu D."/>
        </authorList>
    </citation>
    <scope>NUCLEOTIDE SEQUENCE [LARGE SCALE GENOMIC DNA]</scope>
    <source>
        <strain evidence="5 6">J15TS10</strain>
    </source>
</reference>
<dbReference type="InterPro" id="IPR050807">
    <property type="entry name" value="TransReg_Diox_bact_type"/>
</dbReference>
<proteinExistence type="predicted"/>
<evidence type="ECO:0000313" key="5">
    <source>
        <dbReference type="EMBL" id="GIP58900.1"/>
    </source>
</evidence>
<protein>
    <recommendedName>
        <fullName evidence="4">HTH cro/C1-type domain-containing protein</fullName>
    </recommendedName>
</protein>
<dbReference type="Pfam" id="PF01381">
    <property type="entry name" value="HTH_3"/>
    <property type="match status" value="1"/>
</dbReference>
<dbReference type="InterPro" id="IPR001387">
    <property type="entry name" value="Cro/C1-type_HTH"/>
</dbReference>
<evidence type="ECO:0000313" key="6">
    <source>
        <dbReference type="Proteomes" id="UP000681290"/>
    </source>
</evidence>
<dbReference type="CDD" id="cd00093">
    <property type="entry name" value="HTH_XRE"/>
    <property type="match status" value="1"/>
</dbReference>
<dbReference type="PANTHER" id="PTHR46797">
    <property type="entry name" value="HTH-TYPE TRANSCRIPTIONAL REGULATOR"/>
    <property type="match status" value="1"/>
</dbReference>
<keyword evidence="2" id="KW-0238">DNA-binding</keyword>
<dbReference type="EMBL" id="BOSM01000004">
    <property type="protein sequence ID" value="GIP58900.1"/>
    <property type="molecule type" value="Genomic_DNA"/>
</dbReference>
<dbReference type="Proteomes" id="UP000681290">
    <property type="component" value="Unassembled WGS sequence"/>
</dbReference>
<dbReference type="PANTHER" id="PTHR46797:SF23">
    <property type="entry name" value="HTH-TYPE TRANSCRIPTIONAL REGULATOR SUTR"/>
    <property type="match status" value="1"/>
</dbReference>
<evidence type="ECO:0000256" key="1">
    <source>
        <dbReference type="ARBA" id="ARBA00023015"/>
    </source>
</evidence>
<accession>A0ABQ4MT12</accession>
<dbReference type="RefSeq" id="WP_213591445.1">
    <property type="nucleotide sequence ID" value="NZ_BOSM01000004.1"/>
</dbReference>
<feature type="domain" description="HTH cro/C1-type" evidence="4">
    <location>
        <begin position="15"/>
        <end position="69"/>
    </location>
</feature>
<sequence length="114" mass="13468">MEFSVSITQRIGAKIRLHRVAKNWTQEELAEMIGSTASYIGQIERGEKNIRLDTVEKIITALDLSIEQLFDNEHEAFLQSKKWVWDSINLMLQQDERTQRKVYRVIREMLSEED</sequence>
<name>A0ABQ4MT12_9BACL</name>
<comment type="caution">
    <text evidence="5">The sequence shown here is derived from an EMBL/GenBank/DDBJ whole genome shotgun (WGS) entry which is preliminary data.</text>
</comment>
<keyword evidence="1" id="KW-0805">Transcription regulation</keyword>
<gene>
    <name evidence="5" type="ORF">J15TS10_27140</name>
</gene>
<dbReference type="PROSITE" id="PS50943">
    <property type="entry name" value="HTH_CROC1"/>
    <property type="match status" value="1"/>
</dbReference>
<evidence type="ECO:0000256" key="2">
    <source>
        <dbReference type="ARBA" id="ARBA00023125"/>
    </source>
</evidence>
<keyword evidence="3" id="KW-0804">Transcription</keyword>
<organism evidence="5 6">
    <name type="scientific">Paenibacillus woosongensis</name>
    <dbReference type="NCBI Taxonomy" id="307580"/>
    <lineage>
        <taxon>Bacteria</taxon>
        <taxon>Bacillati</taxon>
        <taxon>Bacillota</taxon>
        <taxon>Bacilli</taxon>
        <taxon>Bacillales</taxon>
        <taxon>Paenibacillaceae</taxon>
        <taxon>Paenibacillus</taxon>
    </lineage>
</organism>
<evidence type="ECO:0000259" key="4">
    <source>
        <dbReference type="PROSITE" id="PS50943"/>
    </source>
</evidence>
<dbReference type="SMART" id="SM00530">
    <property type="entry name" value="HTH_XRE"/>
    <property type="match status" value="1"/>
</dbReference>
<keyword evidence="6" id="KW-1185">Reference proteome</keyword>